<gene>
    <name evidence="5" type="ORF">MANY_45200</name>
</gene>
<dbReference type="InterPro" id="IPR001296">
    <property type="entry name" value="Glyco_trans_1"/>
</dbReference>
<evidence type="ECO:0000256" key="2">
    <source>
        <dbReference type="ARBA" id="ARBA00022679"/>
    </source>
</evidence>
<proteinExistence type="predicted"/>
<keyword evidence="2" id="KW-0808">Transferase</keyword>
<dbReference type="InterPro" id="IPR050194">
    <property type="entry name" value="Glycosyltransferase_grp1"/>
</dbReference>
<dbReference type="Pfam" id="PF13439">
    <property type="entry name" value="Glyco_transf_4"/>
    <property type="match status" value="1"/>
</dbReference>
<feature type="domain" description="Glycosyl transferase family 1" evidence="3">
    <location>
        <begin position="195"/>
        <end position="336"/>
    </location>
</feature>
<dbReference type="Proteomes" id="UP000467249">
    <property type="component" value="Chromosome"/>
</dbReference>
<dbReference type="CDD" id="cd03801">
    <property type="entry name" value="GT4_PimA-like"/>
    <property type="match status" value="1"/>
</dbReference>
<evidence type="ECO:0000313" key="5">
    <source>
        <dbReference type="EMBL" id="BBZ79183.1"/>
    </source>
</evidence>
<evidence type="ECO:0000259" key="3">
    <source>
        <dbReference type="Pfam" id="PF00534"/>
    </source>
</evidence>
<dbReference type="PANTHER" id="PTHR45947">
    <property type="entry name" value="SULFOQUINOVOSYL TRANSFERASE SQD2"/>
    <property type="match status" value="1"/>
</dbReference>
<organism evidence="5 6">
    <name type="scientific">Mycolicibacterium anyangense</name>
    <dbReference type="NCBI Taxonomy" id="1431246"/>
    <lineage>
        <taxon>Bacteria</taxon>
        <taxon>Bacillati</taxon>
        <taxon>Actinomycetota</taxon>
        <taxon>Actinomycetes</taxon>
        <taxon>Mycobacteriales</taxon>
        <taxon>Mycobacteriaceae</taxon>
        <taxon>Mycolicibacterium</taxon>
    </lineage>
</organism>
<dbReference type="GO" id="GO:1903509">
    <property type="term" value="P:liposaccharide metabolic process"/>
    <property type="evidence" value="ECO:0007669"/>
    <property type="project" value="UniProtKB-ARBA"/>
</dbReference>
<dbReference type="AlphaFoldDB" id="A0A6N4WFI7"/>
<dbReference type="SUPFAM" id="SSF53756">
    <property type="entry name" value="UDP-Glycosyltransferase/glycogen phosphorylase"/>
    <property type="match status" value="1"/>
</dbReference>
<dbReference type="GO" id="GO:0016757">
    <property type="term" value="F:glycosyltransferase activity"/>
    <property type="evidence" value="ECO:0007669"/>
    <property type="project" value="UniProtKB-KW"/>
</dbReference>
<keyword evidence="6" id="KW-1185">Reference proteome</keyword>
<evidence type="ECO:0000256" key="1">
    <source>
        <dbReference type="ARBA" id="ARBA00022676"/>
    </source>
</evidence>
<dbReference type="RefSeq" id="WP_246224470.1">
    <property type="nucleotide sequence ID" value="NZ_AP022620.1"/>
</dbReference>
<dbReference type="EMBL" id="AP022620">
    <property type="protein sequence ID" value="BBZ79183.1"/>
    <property type="molecule type" value="Genomic_DNA"/>
</dbReference>
<feature type="domain" description="Glycosyltransferase subfamily 4-like N-terminal" evidence="4">
    <location>
        <begin position="22"/>
        <end position="186"/>
    </location>
</feature>
<dbReference type="Pfam" id="PF00534">
    <property type="entry name" value="Glycos_transf_1"/>
    <property type="match status" value="1"/>
</dbReference>
<dbReference type="PANTHER" id="PTHR45947:SF3">
    <property type="entry name" value="SULFOQUINOVOSYL TRANSFERASE SQD2"/>
    <property type="match status" value="1"/>
</dbReference>
<accession>A0A6N4WFI7</accession>
<dbReference type="GO" id="GO:1901137">
    <property type="term" value="P:carbohydrate derivative biosynthetic process"/>
    <property type="evidence" value="ECO:0007669"/>
    <property type="project" value="UniProtKB-ARBA"/>
</dbReference>
<reference evidence="5 6" key="1">
    <citation type="journal article" date="2019" name="Emerg. Microbes Infect.">
        <title>Comprehensive subspecies identification of 175 nontuberculous mycobacteria species based on 7547 genomic profiles.</title>
        <authorList>
            <person name="Matsumoto Y."/>
            <person name="Kinjo T."/>
            <person name="Motooka D."/>
            <person name="Nabeya D."/>
            <person name="Jung N."/>
            <person name="Uechi K."/>
            <person name="Horii T."/>
            <person name="Iida T."/>
            <person name="Fujita J."/>
            <person name="Nakamura S."/>
        </authorList>
    </citation>
    <scope>NUCLEOTIDE SEQUENCE [LARGE SCALE GENOMIC DNA]</scope>
    <source>
        <strain evidence="5 6">JCM 30275</strain>
    </source>
</reference>
<name>A0A6N4WFI7_9MYCO</name>
<dbReference type="KEGG" id="many:MANY_45200"/>
<sequence>MSGDNARPLRVAMVAARALPFMGGIETHIHEVSRRLAAKGVEVTVLTTDTTGELPVDERMAGYRVRRWPAYPRSRDYYFAPGLTRYLRHTNDFDVAHIQGVHTLVPPMALAATKRSQIPTVLTFHTGGSSSGLRESARSLQWKVIAPRLRSAAALVAVCEFERDTFATALGVPAGDIRLIRNGCDPLPVDPSAPVPAGDPLLVSIGRLERYKGHHRILRALPAILAQAPGARLALIGSGPYEQELRDMAAQLGVAEHVSIRGYGPDERGEMGNVVANSDVVCLLSDYEAHPVAVMEAIGTGAKALVADTSGLSELGRAGLATTIALEAPADEVAAAALAVAAEPRIPPPHIATWDDCTDELLRLYREVRR</sequence>
<evidence type="ECO:0000259" key="4">
    <source>
        <dbReference type="Pfam" id="PF13439"/>
    </source>
</evidence>
<evidence type="ECO:0000313" key="6">
    <source>
        <dbReference type="Proteomes" id="UP000467249"/>
    </source>
</evidence>
<dbReference type="GO" id="GO:0008610">
    <property type="term" value="P:lipid biosynthetic process"/>
    <property type="evidence" value="ECO:0007669"/>
    <property type="project" value="UniProtKB-ARBA"/>
</dbReference>
<dbReference type="Gene3D" id="3.40.50.2000">
    <property type="entry name" value="Glycogen Phosphorylase B"/>
    <property type="match status" value="2"/>
</dbReference>
<keyword evidence="1" id="KW-0328">Glycosyltransferase</keyword>
<dbReference type="InterPro" id="IPR028098">
    <property type="entry name" value="Glyco_trans_4-like_N"/>
</dbReference>
<protein>
    <submittedName>
        <fullName evidence="5">N-acetylglucosaminyl-phosphatidylinositol biosynthetic protein Spt14</fullName>
    </submittedName>
</protein>